<reference evidence="1 2" key="1">
    <citation type="journal article" date="2008" name="Nature">
        <title>The genome of the model beetle and pest Tribolium castaneum.</title>
        <authorList>
            <consortium name="Tribolium Genome Sequencing Consortium"/>
            <person name="Richards S."/>
            <person name="Gibbs R.A."/>
            <person name="Weinstock G.M."/>
            <person name="Brown S.J."/>
            <person name="Denell R."/>
            <person name="Beeman R.W."/>
            <person name="Gibbs R."/>
            <person name="Beeman R.W."/>
            <person name="Brown S.J."/>
            <person name="Bucher G."/>
            <person name="Friedrich M."/>
            <person name="Grimmelikhuijzen C.J."/>
            <person name="Klingler M."/>
            <person name="Lorenzen M."/>
            <person name="Richards S."/>
            <person name="Roth S."/>
            <person name="Schroder R."/>
            <person name="Tautz D."/>
            <person name="Zdobnov E.M."/>
            <person name="Muzny D."/>
            <person name="Gibbs R.A."/>
            <person name="Weinstock G.M."/>
            <person name="Attaway T."/>
            <person name="Bell S."/>
            <person name="Buhay C.J."/>
            <person name="Chandrabose M.N."/>
            <person name="Chavez D."/>
            <person name="Clerk-Blankenburg K.P."/>
            <person name="Cree A."/>
            <person name="Dao M."/>
            <person name="Davis C."/>
            <person name="Chacko J."/>
            <person name="Dinh H."/>
            <person name="Dugan-Rocha S."/>
            <person name="Fowler G."/>
            <person name="Garner T.T."/>
            <person name="Garnes J."/>
            <person name="Gnirke A."/>
            <person name="Hawes A."/>
            <person name="Hernandez J."/>
            <person name="Hines S."/>
            <person name="Holder M."/>
            <person name="Hume J."/>
            <person name="Jhangiani S.N."/>
            <person name="Joshi V."/>
            <person name="Khan Z.M."/>
            <person name="Jackson L."/>
            <person name="Kovar C."/>
            <person name="Kowis A."/>
            <person name="Lee S."/>
            <person name="Lewis L.R."/>
            <person name="Margolis J."/>
            <person name="Morgan M."/>
            <person name="Nazareth L.V."/>
            <person name="Nguyen N."/>
            <person name="Okwuonu G."/>
            <person name="Parker D."/>
            <person name="Richards S."/>
            <person name="Ruiz S.J."/>
            <person name="Santibanez J."/>
            <person name="Savard J."/>
            <person name="Scherer S.E."/>
            <person name="Schneider B."/>
            <person name="Sodergren E."/>
            <person name="Tautz D."/>
            <person name="Vattahil S."/>
            <person name="Villasana D."/>
            <person name="White C.S."/>
            <person name="Wright R."/>
            <person name="Park Y."/>
            <person name="Beeman R.W."/>
            <person name="Lord J."/>
            <person name="Oppert B."/>
            <person name="Lorenzen M."/>
            <person name="Brown S."/>
            <person name="Wang L."/>
            <person name="Savard J."/>
            <person name="Tautz D."/>
            <person name="Richards S."/>
            <person name="Weinstock G."/>
            <person name="Gibbs R.A."/>
            <person name="Liu Y."/>
            <person name="Worley K."/>
            <person name="Weinstock G."/>
            <person name="Elsik C.G."/>
            <person name="Reese J.T."/>
            <person name="Elhaik E."/>
            <person name="Landan G."/>
            <person name="Graur D."/>
            <person name="Arensburger P."/>
            <person name="Atkinson P."/>
            <person name="Beeman R.W."/>
            <person name="Beidler J."/>
            <person name="Brown S.J."/>
            <person name="Demuth J.P."/>
            <person name="Drury D.W."/>
            <person name="Du Y.Z."/>
            <person name="Fujiwara H."/>
            <person name="Lorenzen M."/>
            <person name="Maselli V."/>
            <person name="Osanai M."/>
            <person name="Park Y."/>
            <person name="Robertson H.M."/>
            <person name="Tu Z."/>
            <person name="Wang J.J."/>
            <person name="Wang S."/>
            <person name="Richards S."/>
            <person name="Song H."/>
            <person name="Zhang L."/>
            <person name="Sodergren E."/>
            <person name="Werner D."/>
            <person name="Stanke M."/>
            <person name="Morgenstern B."/>
            <person name="Solovyev V."/>
            <person name="Kosarev P."/>
            <person name="Brown G."/>
            <person name="Chen H.C."/>
            <person name="Ermolaeva O."/>
            <person name="Hlavina W."/>
            <person name="Kapustin Y."/>
            <person name="Kiryutin B."/>
            <person name="Kitts P."/>
            <person name="Maglott D."/>
            <person name="Pruitt K."/>
            <person name="Sapojnikov V."/>
            <person name="Souvorov A."/>
            <person name="Mackey A.J."/>
            <person name="Waterhouse R.M."/>
            <person name="Wyder S."/>
            <person name="Zdobnov E.M."/>
            <person name="Zdobnov E.M."/>
            <person name="Wyder S."/>
            <person name="Kriventseva E.V."/>
            <person name="Kadowaki T."/>
            <person name="Bork P."/>
            <person name="Aranda M."/>
            <person name="Bao R."/>
            <person name="Beermann A."/>
            <person name="Berns N."/>
            <person name="Bolognesi R."/>
            <person name="Bonneton F."/>
            <person name="Bopp D."/>
            <person name="Brown S.J."/>
            <person name="Bucher G."/>
            <person name="Butts T."/>
            <person name="Chaumot A."/>
            <person name="Denell R.E."/>
            <person name="Ferrier D.E."/>
            <person name="Friedrich M."/>
            <person name="Gordon C.M."/>
            <person name="Jindra M."/>
            <person name="Klingler M."/>
            <person name="Lan Q."/>
            <person name="Lattorff H.M."/>
            <person name="Laudet V."/>
            <person name="von Levetsow C."/>
            <person name="Liu Z."/>
            <person name="Lutz R."/>
            <person name="Lynch J.A."/>
            <person name="da Fonseca R.N."/>
            <person name="Posnien N."/>
            <person name="Reuter R."/>
            <person name="Roth S."/>
            <person name="Savard J."/>
            <person name="Schinko J.B."/>
            <person name="Schmitt C."/>
            <person name="Schoppmeier M."/>
            <person name="Schroder R."/>
            <person name="Shippy T.D."/>
            <person name="Simonnet F."/>
            <person name="Marques-Souza H."/>
            <person name="Tautz D."/>
            <person name="Tomoyasu Y."/>
            <person name="Trauner J."/>
            <person name="Van der Zee M."/>
            <person name="Vervoort M."/>
            <person name="Wittkopp N."/>
            <person name="Wimmer E.A."/>
            <person name="Yang X."/>
            <person name="Jones A.K."/>
            <person name="Sattelle D.B."/>
            <person name="Ebert P.R."/>
            <person name="Nelson D."/>
            <person name="Scott J.G."/>
            <person name="Beeman R.W."/>
            <person name="Muthukrishnan S."/>
            <person name="Kramer K.J."/>
            <person name="Arakane Y."/>
            <person name="Beeman R.W."/>
            <person name="Zhu Q."/>
            <person name="Hogenkamp D."/>
            <person name="Dixit R."/>
            <person name="Oppert B."/>
            <person name="Jiang H."/>
            <person name="Zou Z."/>
            <person name="Marshall J."/>
            <person name="Elpidina E."/>
            <person name="Vinokurov K."/>
            <person name="Oppert C."/>
            <person name="Zou Z."/>
            <person name="Evans J."/>
            <person name="Lu Z."/>
            <person name="Zhao P."/>
            <person name="Sumathipala N."/>
            <person name="Altincicek B."/>
            <person name="Vilcinskas A."/>
            <person name="Williams M."/>
            <person name="Hultmark D."/>
            <person name="Hetru C."/>
            <person name="Jiang H."/>
            <person name="Grimmelikhuijzen C.J."/>
            <person name="Hauser F."/>
            <person name="Cazzamali G."/>
            <person name="Williamson M."/>
            <person name="Park Y."/>
            <person name="Li B."/>
            <person name="Tanaka Y."/>
            <person name="Predel R."/>
            <person name="Neupert S."/>
            <person name="Schachtner J."/>
            <person name="Verleyen P."/>
            <person name="Raible F."/>
            <person name="Bork P."/>
            <person name="Friedrich M."/>
            <person name="Walden K.K."/>
            <person name="Robertson H.M."/>
            <person name="Angeli S."/>
            <person name="Foret S."/>
            <person name="Bucher G."/>
            <person name="Schuetz S."/>
            <person name="Maleszka R."/>
            <person name="Wimmer E.A."/>
            <person name="Beeman R.W."/>
            <person name="Lorenzen M."/>
            <person name="Tomoyasu Y."/>
            <person name="Miller S.C."/>
            <person name="Grossmann D."/>
            <person name="Bucher G."/>
        </authorList>
    </citation>
    <scope>NUCLEOTIDE SEQUENCE [LARGE SCALE GENOMIC DNA]</scope>
    <source>
        <strain evidence="1 2">Georgia GA2</strain>
    </source>
</reference>
<reference evidence="1 2" key="2">
    <citation type="journal article" date="2010" name="Nucleic Acids Res.">
        <title>BeetleBase in 2010: revisions to provide comprehensive genomic information for Tribolium castaneum.</title>
        <authorList>
            <person name="Kim H.S."/>
            <person name="Murphy T."/>
            <person name="Xia J."/>
            <person name="Caragea D."/>
            <person name="Park Y."/>
            <person name="Beeman R.W."/>
            <person name="Lorenzen M.D."/>
            <person name="Butcher S."/>
            <person name="Manak J.R."/>
            <person name="Brown S.J."/>
        </authorList>
    </citation>
    <scope>GENOME REANNOTATION</scope>
    <source>
        <strain evidence="1 2">Georgia GA2</strain>
    </source>
</reference>
<gene>
    <name evidence="1" type="primary">AUGUSTUS-3.0.2_31114</name>
    <name evidence="1" type="ORF">TcasGA2_TC031114</name>
</gene>
<dbReference type="InParanoid" id="A0A139WJQ0"/>
<evidence type="ECO:0000313" key="1">
    <source>
        <dbReference type="EMBL" id="KYB28143.1"/>
    </source>
</evidence>
<dbReference type="AlphaFoldDB" id="A0A139WJQ0"/>
<organism evidence="1 2">
    <name type="scientific">Tribolium castaneum</name>
    <name type="common">Red flour beetle</name>
    <dbReference type="NCBI Taxonomy" id="7070"/>
    <lineage>
        <taxon>Eukaryota</taxon>
        <taxon>Metazoa</taxon>
        <taxon>Ecdysozoa</taxon>
        <taxon>Arthropoda</taxon>
        <taxon>Hexapoda</taxon>
        <taxon>Insecta</taxon>
        <taxon>Pterygota</taxon>
        <taxon>Neoptera</taxon>
        <taxon>Endopterygota</taxon>
        <taxon>Coleoptera</taxon>
        <taxon>Polyphaga</taxon>
        <taxon>Cucujiformia</taxon>
        <taxon>Tenebrionidae</taxon>
        <taxon>Tenebrionidae incertae sedis</taxon>
        <taxon>Tribolium</taxon>
    </lineage>
</organism>
<evidence type="ECO:0000313" key="2">
    <source>
        <dbReference type="Proteomes" id="UP000007266"/>
    </source>
</evidence>
<sequence>MHSYLNFHPSSLAPLAPTSTVVVNKNRDLVCSCTFVLNLHHRLLGRVSDRKKGVINAIVVWGYQLKGKDGLNYLGLEQDLEWRPFLFLMCR</sequence>
<name>A0A139WJQ0_TRICA</name>
<protein>
    <submittedName>
        <fullName evidence="1">Uncharacterized protein</fullName>
    </submittedName>
</protein>
<proteinExistence type="predicted"/>
<dbReference type="EMBL" id="KQ971338">
    <property type="protein sequence ID" value="KYB28143.1"/>
    <property type="molecule type" value="Genomic_DNA"/>
</dbReference>
<accession>A0A139WJQ0</accession>
<dbReference type="Proteomes" id="UP000007266">
    <property type="component" value="Linkage group 4"/>
</dbReference>
<keyword evidence="2" id="KW-1185">Reference proteome</keyword>